<accession>A0A1T4LUN8</accession>
<evidence type="ECO:0000256" key="5">
    <source>
        <dbReference type="ARBA" id="ARBA00022989"/>
    </source>
</evidence>
<evidence type="ECO:0000313" key="8">
    <source>
        <dbReference type="EMBL" id="SJZ58443.1"/>
    </source>
</evidence>
<dbReference type="PANTHER" id="PTHR30558">
    <property type="entry name" value="EXBD MEMBRANE COMPONENT OF PMF-DRIVEN MACROMOLECULE IMPORT SYSTEM"/>
    <property type="match status" value="1"/>
</dbReference>
<evidence type="ECO:0000256" key="4">
    <source>
        <dbReference type="ARBA" id="ARBA00022692"/>
    </source>
</evidence>
<keyword evidence="3" id="KW-1003">Cell membrane</keyword>
<dbReference type="OrthoDB" id="9793581at2"/>
<dbReference type="GeneID" id="78317003"/>
<dbReference type="Gene3D" id="3.30.420.270">
    <property type="match status" value="1"/>
</dbReference>
<dbReference type="AlphaFoldDB" id="A0A1T4LUN8"/>
<evidence type="ECO:0000256" key="6">
    <source>
        <dbReference type="ARBA" id="ARBA00023136"/>
    </source>
</evidence>
<evidence type="ECO:0000256" key="3">
    <source>
        <dbReference type="ARBA" id="ARBA00022475"/>
    </source>
</evidence>
<dbReference type="RefSeq" id="WP_078933626.1">
    <property type="nucleotide sequence ID" value="NZ_FUWG01000013.1"/>
</dbReference>
<gene>
    <name evidence="8" type="ORF">SAMN02745149_01722</name>
</gene>
<dbReference type="PANTHER" id="PTHR30558:SF3">
    <property type="entry name" value="BIOPOLYMER TRANSPORT PROTEIN EXBD-RELATED"/>
    <property type="match status" value="1"/>
</dbReference>
<reference evidence="8 9" key="1">
    <citation type="submission" date="2017-02" db="EMBL/GenBank/DDBJ databases">
        <authorList>
            <person name="Peterson S.W."/>
        </authorList>
    </citation>
    <scope>NUCLEOTIDE SEQUENCE [LARGE SCALE GENOMIC DNA]</scope>
    <source>
        <strain evidence="8 9">ATCC BAA-908</strain>
    </source>
</reference>
<keyword evidence="5" id="KW-1133">Transmembrane helix</keyword>
<evidence type="ECO:0000256" key="2">
    <source>
        <dbReference type="ARBA" id="ARBA00005811"/>
    </source>
</evidence>
<dbReference type="InterPro" id="IPR003400">
    <property type="entry name" value="ExbD"/>
</dbReference>
<sequence length="138" mass="15273">MKLKARRSSVHASIDMTPMLDVVFQLIIFFLVSTTFAVLPGLKLNLPESTTAESTSNLGITISADKKGGIWFNDKPVSYKTLEAELAAFDTKKIKRKDFPVTIEADSDVTNGTIVRLFDAVRKGGFSMVSLRTTERKQ</sequence>
<keyword evidence="6" id="KW-0472">Membrane</keyword>
<comment type="similarity">
    <text evidence="2 7">Belongs to the ExbD/TolR family.</text>
</comment>
<dbReference type="STRING" id="261392.SAMN02745149_01722"/>
<dbReference type="EMBL" id="FUWG01000013">
    <property type="protein sequence ID" value="SJZ58443.1"/>
    <property type="molecule type" value="Genomic_DNA"/>
</dbReference>
<evidence type="ECO:0000256" key="7">
    <source>
        <dbReference type="RuleBase" id="RU003879"/>
    </source>
</evidence>
<dbReference type="Proteomes" id="UP000190423">
    <property type="component" value="Unassembled WGS sequence"/>
</dbReference>
<dbReference type="GO" id="GO:0022857">
    <property type="term" value="F:transmembrane transporter activity"/>
    <property type="evidence" value="ECO:0007669"/>
    <property type="project" value="InterPro"/>
</dbReference>
<keyword evidence="7" id="KW-0653">Protein transport</keyword>
<dbReference type="GO" id="GO:0005886">
    <property type="term" value="C:plasma membrane"/>
    <property type="evidence" value="ECO:0007669"/>
    <property type="project" value="UniProtKB-SubCell"/>
</dbReference>
<comment type="subcellular location">
    <subcellularLocation>
        <location evidence="1">Cell membrane</location>
        <topology evidence="1">Single-pass membrane protein</topology>
    </subcellularLocation>
    <subcellularLocation>
        <location evidence="7">Cell membrane</location>
        <topology evidence="7">Single-pass type II membrane protein</topology>
    </subcellularLocation>
</comment>
<dbReference type="GO" id="GO:0015031">
    <property type="term" value="P:protein transport"/>
    <property type="evidence" value="ECO:0007669"/>
    <property type="project" value="UniProtKB-KW"/>
</dbReference>
<evidence type="ECO:0000256" key="1">
    <source>
        <dbReference type="ARBA" id="ARBA00004162"/>
    </source>
</evidence>
<name>A0A1T4LUN8_TREPO</name>
<protein>
    <submittedName>
        <fullName evidence="8">Biopolymer transport protein ExbD</fullName>
    </submittedName>
</protein>
<keyword evidence="7" id="KW-0813">Transport</keyword>
<organism evidence="8 9">
    <name type="scientific">Treponema porcinum</name>
    <dbReference type="NCBI Taxonomy" id="261392"/>
    <lineage>
        <taxon>Bacteria</taxon>
        <taxon>Pseudomonadati</taxon>
        <taxon>Spirochaetota</taxon>
        <taxon>Spirochaetia</taxon>
        <taxon>Spirochaetales</taxon>
        <taxon>Treponemataceae</taxon>
        <taxon>Treponema</taxon>
    </lineage>
</organism>
<dbReference type="Pfam" id="PF02472">
    <property type="entry name" value="ExbD"/>
    <property type="match status" value="1"/>
</dbReference>
<keyword evidence="4 7" id="KW-0812">Transmembrane</keyword>
<keyword evidence="9" id="KW-1185">Reference proteome</keyword>
<proteinExistence type="inferred from homology"/>
<evidence type="ECO:0000313" key="9">
    <source>
        <dbReference type="Proteomes" id="UP000190423"/>
    </source>
</evidence>